<reference evidence="2 3" key="1">
    <citation type="submission" date="2019-09" db="EMBL/GenBank/DDBJ databases">
        <title>NBRP : Genome information of microbial organism related human and environment.</title>
        <authorList>
            <person name="Hattori M."/>
            <person name="Oshima K."/>
            <person name="Inaba H."/>
            <person name="Suda W."/>
            <person name="Sakamoto M."/>
            <person name="Iino T."/>
            <person name="Kitahara M."/>
            <person name="Oshida Y."/>
            <person name="Iida T."/>
            <person name="Kudo T."/>
            <person name="Itoh T."/>
            <person name="Ohkuma M."/>
        </authorList>
    </citation>
    <scope>NUCLEOTIDE SEQUENCE [LARGE SCALE GENOMIC DNA]</scope>
    <source>
        <strain evidence="2 3">Mie-1</strain>
    </source>
</reference>
<keyword evidence="3" id="KW-1185">Reference proteome</keyword>
<dbReference type="GO" id="GO:0009436">
    <property type="term" value="P:glyoxylate catabolic process"/>
    <property type="evidence" value="ECO:0007669"/>
    <property type="project" value="TreeGrafter"/>
</dbReference>
<dbReference type="EMBL" id="BKCM01000004">
    <property type="protein sequence ID" value="GER00354.1"/>
    <property type="molecule type" value="Genomic_DNA"/>
</dbReference>
<dbReference type="Pfam" id="PF20656">
    <property type="entry name" value="MS_N"/>
    <property type="match status" value="1"/>
</dbReference>
<name>A0A5A7MYD4_9PROT</name>
<gene>
    <name evidence="2" type="ORF">JCM17845_09770</name>
</gene>
<dbReference type="InterPro" id="IPR048356">
    <property type="entry name" value="MS_N"/>
</dbReference>
<dbReference type="InterPro" id="IPR011076">
    <property type="entry name" value="Malate_synth_sf"/>
</dbReference>
<dbReference type="PANTHER" id="PTHR42739:SF1">
    <property type="entry name" value="MALATE SYNTHASE G"/>
    <property type="match status" value="1"/>
</dbReference>
<proteinExistence type="predicted"/>
<dbReference type="GO" id="GO:0006097">
    <property type="term" value="P:glyoxylate cycle"/>
    <property type="evidence" value="ECO:0007669"/>
    <property type="project" value="InterPro"/>
</dbReference>
<dbReference type="InterPro" id="IPR046363">
    <property type="entry name" value="MS_N_TIM-barrel_dom"/>
</dbReference>
<dbReference type="GO" id="GO:0000287">
    <property type="term" value="F:magnesium ion binding"/>
    <property type="evidence" value="ECO:0007669"/>
    <property type="project" value="TreeGrafter"/>
</dbReference>
<protein>
    <recommendedName>
        <fullName evidence="1">Malate synthase N-terminal domain-containing protein</fullName>
    </recommendedName>
</protein>
<dbReference type="PANTHER" id="PTHR42739">
    <property type="entry name" value="MALATE SYNTHASE G"/>
    <property type="match status" value="1"/>
</dbReference>
<evidence type="ECO:0000259" key="1">
    <source>
        <dbReference type="Pfam" id="PF20656"/>
    </source>
</evidence>
<evidence type="ECO:0000313" key="2">
    <source>
        <dbReference type="EMBL" id="GER00354.1"/>
    </source>
</evidence>
<dbReference type="Proteomes" id="UP000325187">
    <property type="component" value="Unassembled WGS sequence"/>
</dbReference>
<evidence type="ECO:0000313" key="3">
    <source>
        <dbReference type="Proteomes" id="UP000325187"/>
    </source>
</evidence>
<dbReference type="SUPFAM" id="SSF51645">
    <property type="entry name" value="Malate synthase G"/>
    <property type="match status" value="1"/>
</dbReference>
<dbReference type="AlphaFoldDB" id="A0A5A7MYD4"/>
<dbReference type="GO" id="GO:0004474">
    <property type="term" value="F:malate synthase activity"/>
    <property type="evidence" value="ECO:0007669"/>
    <property type="project" value="InterPro"/>
</dbReference>
<dbReference type="GO" id="GO:0005829">
    <property type="term" value="C:cytosol"/>
    <property type="evidence" value="ECO:0007669"/>
    <property type="project" value="TreeGrafter"/>
</dbReference>
<organism evidence="2 3">
    <name type="scientific">Iodidimonas gelatinilytica</name>
    <dbReference type="NCBI Taxonomy" id="1236966"/>
    <lineage>
        <taxon>Bacteria</taxon>
        <taxon>Pseudomonadati</taxon>
        <taxon>Pseudomonadota</taxon>
        <taxon>Alphaproteobacteria</taxon>
        <taxon>Iodidimonadales</taxon>
        <taxon>Iodidimonadaceae</taxon>
        <taxon>Iodidimonas</taxon>
    </lineage>
</organism>
<comment type="caution">
    <text evidence="2">The sequence shown here is derived from an EMBL/GenBank/DDBJ whole genome shotgun (WGS) entry which is preliminary data.</text>
</comment>
<feature type="domain" description="Malate synthase N-terminal" evidence="1">
    <location>
        <begin position="27"/>
        <end position="71"/>
    </location>
</feature>
<sequence length="187" mass="20632">MTQRRQYGGLQVALGLDDLVARALHGSDGLDVAGFWAAFEAMHTALAPRNRALLKTRDAMQAQLDEWHRNHKGDGFDLAAYQAFLEEIGYVLPEPEPFAVSTDHIDPEIAKIAGPQLVVPVMNARFAINAANARWGSLYDALYGTDVLPEADGCARGSSYNQARGKSYRFCQRVSGRDRPPYGRQKP</sequence>
<dbReference type="Gene3D" id="3.20.20.360">
    <property type="entry name" value="Malate synthase, domain 3"/>
    <property type="match status" value="1"/>
</dbReference>
<accession>A0A5A7MYD4</accession>
<dbReference type="InterPro" id="IPR006253">
    <property type="entry name" value="Malate_synthG"/>
</dbReference>